<feature type="coiled-coil region" evidence="1">
    <location>
        <begin position="104"/>
        <end position="142"/>
    </location>
</feature>
<dbReference type="EMBL" id="JAUIQD010000002">
    <property type="protein sequence ID" value="KAK3360777.1"/>
    <property type="molecule type" value="Genomic_DNA"/>
</dbReference>
<evidence type="ECO:0000313" key="3">
    <source>
        <dbReference type="Proteomes" id="UP001275084"/>
    </source>
</evidence>
<evidence type="ECO:0000256" key="1">
    <source>
        <dbReference type="SAM" id="Coils"/>
    </source>
</evidence>
<protein>
    <submittedName>
        <fullName evidence="2">Uncharacterized protein</fullName>
    </submittedName>
</protein>
<keyword evidence="3" id="KW-1185">Reference proteome</keyword>
<keyword evidence="1" id="KW-0175">Coiled coil</keyword>
<feature type="coiled-coil region" evidence="1">
    <location>
        <begin position="37"/>
        <end position="71"/>
    </location>
</feature>
<proteinExistence type="predicted"/>
<dbReference type="Proteomes" id="UP001275084">
    <property type="component" value="Unassembled WGS sequence"/>
</dbReference>
<sequence length="295" mass="35526">MAGRVWPPDDRLEAETERNYDLSESVKQNFKRLQKWCDALEVKLDKAVSDKQILENRLEEKTSELKIFQHHFDRMMGEKESLEKGLEHRLDQVTAELEKFPEEQKKWESDYQRLRTQFAEEQKKWESDYQRLSTQFAEQQNQWDADDQNLHGRFSEQQKKWESDFQKLRAQFTAREEECRVLREANTTWECKYEVVLRERDDHVQRWEDVNKKLSEEYQKNQREIVQKEVIQAEYVIIERQNEAIQAENVILKRQKLALTQGRKPGGRASSVTGEKAQVRFEWVSWKSLQVNAKK</sequence>
<dbReference type="AlphaFoldDB" id="A0AAJ0HT04"/>
<comment type="caution">
    <text evidence="2">The sequence shown here is derived from an EMBL/GenBank/DDBJ whole genome shotgun (WGS) entry which is preliminary data.</text>
</comment>
<organism evidence="2 3">
    <name type="scientific">Lasiosphaeria hispida</name>
    <dbReference type="NCBI Taxonomy" id="260671"/>
    <lineage>
        <taxon>Eukaryota</taxon>
        <taxon>Fungi</taxon>
        <taxon>Dikarya</taxon>
        <taxon>Ascomycota</taxon>
        <taxon>Pezizomycotina</taxon>
        <taxon>Sordariomycetes</taxon>
        <taxon>Sordariomycetidae</taxon>
        <taxon>Sordariales</taxon>
        <taxon>Lasiosphaeriaceae</taxon>
        <taxon>Lasiosphaeria</taxon>
    </lineage>
</organism>
<reference evidence="2" key="2">
    <citation type="submission" date="2023-06" db="EMBL/GenBank/DDBJ databases">
        <authorList>
            <consortium name="Lawrence Berkeley National Laboratory"/>
            <person name="Haridas S."/>
            <person name="Hensen N."/>
            <person name="Bonometti L."/>
            <person name="Westerberg I."/>
            <person name="Brannstrom I.O."/>
            <person name="Guillou S."/>
            <person name="Cros-Aarteil S."/>
            <person name="Calhoun S."/>
            <person name="Kuo A."/>
            <person name="Mondo S."/>
            <person name="Pangilinan J."/>
            <person name="Riley R."/>
            <person name="Labutti K."/>
            <person name="Andreopoulos B."/>
            <person name="Lipzen A."/>
            <person name="Chen C."/>
            <person name="Yanf M."/>
            <person name="Daum C."/>
            <person name="Ng V."/>
            <person name="Clum A."/>
            <person name="Steindorff A."/>
            <person name="Ohm R."/>
            <person name="Martin F."/>
            <person name="Silar P."/>
            <person name="Natvig D."/>
            <person name="Lalanne C."/>
            <person name="Gautier V."/>
            <person name="Ament-Velasquez S.L."/>
            <person name="Kruys A."/>
            <person name="Hutchinson M.I."/>
            <person name="Powell A.J."/>
            <person name="Barry K."/>
            <person name="Miller A.N."/>
            <person name="Grigoriev I.V."/>
            <person name="Debuchy R."/>
            <person name="Gladieux P."/>
            <person name="Thoren M.H."/>
            <person name="Johannesson H."/>
        </authorList>
    </citation>
    <scope>NUCLEOTIDE SEQUENCE</scope>
    <source>
        <strain evidence="2">CBS 955.72</strain>
    </source>
</reference>
<gene>
    <name evidence="2" type="ORF">B0T25DRAFT_629742</name>
</gene>
<evidence type="ECO:0000313" key="2">
    <source>
        <dbReference type="EMBL" id="KAK3360777.1"/>
    </source>
</evidence>
<feature type="coiled-coil region" evidence="1">
    <location>
        <begin position="204"/>
        <end position="248"/>
    </location>
</feature>
<reference evidence="2" key="1">
    <citation type="journal article" date="2023" name="Mol. Phylogenet. Evol.">
        <title>Genome-scale phylogeny and comparative genomics of the fungal order Sordariales.</title>
        <authorList>
            <person name="Hensen N."/>
            <person name="Bonometti L."/>
            <person name="Westerberg I."/>
            <person name="Brannstrom I.O."/>
            <person name="Guillou S."/>
            <person name="Cros-Aarteil S."/>
            <person name="Calhoun S."/>
            <person name="Haridas S."/>
            <person name="Kuo A."/>
            <person name="Mondo S."/>
            <person name="Pangilinan J."/>
            <person name="Riley R."/>
            <person name="LaButti K."/>
            <person name="Andreopoulos B."/>
            <person name="Lipzen A."/>
            <person name="Chen C."/>
            <person name="Yan M."/>
            <person name="Daum C."/>
            <person name="Ng V."/>
            <person name="Clum A."/>
            <person name="Steindorff A."/>
            <person name="Ohm R.A."/>
            <person name="Martin F."/>
            <person name="Silar P."/>
            <person name="Natvig D.O."/>
            <person name="Lalanne C."/>
            <person name="Gautier V."/>
            <person name="Ament-Velasquez S.L."/>
            <person name="Kruys A."/>
            <person name="Hutchinson M.I."/>
            <person name="Powell A.J."/>
            <person name="Barry K."/>
            <person name="Miller A.N."/>
            <person name="Grigoriev I.V."/>
            <person name="Debuchy R."/>
            <person name="Gladieux P."/>
            <person name="Hiltunen Thoren M."/>
            <person name="Johannesson H."/>
        </authorList>
    </citation>
    <scope>NUCLEOTIDE SEQUENCE</scope>
    <source>
        <strain evidence="2">CBS 955.72</strain>
    </source>
</reference>
<name>A0AAJ0HT04_9PEZI</name>
<accession>A0AAJ0HT04</accession>